<evidence type="ECO:0000313" key="3">
    <source>
        <dbReference type="EMBL" id="TDL23937.1"/>
    </source>
</evidence>
<feature type="compositionally biased region" description="Basic and acidic residues" evidence="1">
    <location>
        <begin position="607"/>
        <end position="650"/>
    </location>
</feature>
<feature type="region of interest" description="Disordered" evidence="1">
    <location>
        <begin position="574"/>
        <end position="593"/>
    </location>
</feature>
<feature type="compositionally biased region" description="Polar residues" evidence="1">
    <location>
        <begin position="355"/>
        <end position="366"/>
    </location>
</feature>
<organism evidence="3 4">
    <name type="scientific">Rickenella mellea</name>
    <dbReference type="NCBI Taxonomy" id="50990"/>
    <lineage>
        <taxon>Eukaryota</taxon>
        <taxon>Fungi</taxon>
        <taxon>Dikarya</taxon>
        <taxon>Basidiomycota</taxon>
        <taxon>Agaricomycotina</taxon>
        <taxon>Agaricomycetes</taxon>
        <taxon>Hymenochaetales</taxon>
        <taxon>Rickenellaceae</taxon>
        <taxon>Rickenella</taxon>
    </lineage>
</organism>
<feature type="compositionally biased region" description="Low complexity" evidence="1">
    <location>
        <begin position="726"/>
        <end position="735"/>
    </location>
</feature>
<dbReference type="AlphaFoldDB" id="A0A4Y7Q8F1"/>
<feature type="compositionally biased region" description="Basic and acidic residues" evidence="1">
    <location>
        <begin position="284"/>
        <end position="293"/>
    </location>
</feature>
<dbReference type="GO" id="GO:0030010">
    <property type="term" value="P:establishment of cell polarity"/>
    <property type="evidence" value="ECO:0007669"/>
    <property type="project" value="TreeGrafter"/>
</dbReference>
<dbReference type="OrthoDB" id="5589766at2759"/>
<feature type="region of interest" description="Disordered" evidence="1">
    <location>
        <begin position="600"/>
        <end position="924"/>
    </location>
</feature>
<accession>A0A4Y7Q8F1</accession>
<evidence type="ECO:0000259" key="2">
    <source>
        <dbReference type="SMART" id="SM01327"/>
    </source>
</evidence>
<reference evidence="3 4" key="1">
    <citation type="submission" date="2018-06" db="EMBL/GenBank/DDBJ databases">
        <title>A transcriptomic atlas of mushroom development highlights an independent origin of complex multicellularity.</title>
        <authorList>
            <consortium name="DOE Joint Genome Institute"/>
            <person name="Krizsan K."/>
            <person name="Almasi E."/>
            <person name="Merenyi Z."/>
            <person name="Sahu N."/>
            <person name="Viragh M."/>
            <person name="Koszo T."/>
            <person name="Mondo S."/>
            <person name="Kiss B."/>
            <person name="Balint B."/>
            <person name="Kues U."/>
            <person name="Barry K."/>
            <person name="Hegedus J.C."/>
            <person name="Henrissat B."/>
            <person name="Johnson J."/>
            <person name="Lipzen A."/>
            <person name="Ohm R."/>
            <person name="Nagy I."/>
            <person name="Pangilinan J."/>
            <person name="Yan J."/>
            <person name="Xiong Y."/>
            <person name="Grigoriev I.V."/>
            <person name="Hibbett D.S."/>
            <person name="Nagy L.G."/>
        </authorList>
    </citation>
    <scope>NUCLEOTIDE SEQUENCE [LARGE SCALE GENOMIC DNA]</scope>
    <source>
        <strain evidence="3 4">SZMC22713</strain>
    </source>
</reference>
<feature type="compositionally biased region" description="Basic and acidic residues" evidence="1">
    <location>
        <begin position="899"/>
        <end position="909"/>
    </location>
</feature>
<dbReference type="PANTHER" id="PTHR28089">
    <property type="entry name" value="PROTEIN ZDS1-RELATED"/>
    <property type="match status" value="1"/>
</dbReference>
<proteinExistence type="predicted"/>
<feature type="compositionally biased region" description="Gly residues" evidence="1">
    <location>
        <begin position="687"/>
        <end position="697"/>
    </location>
</feature>
<dbReference type="InterPro" id="IPR040206">
    <property type="entry name" value="Zds1/2"/>
</dbReference>
<dbReference type="GO" id="GO:0005737">
    <property type="term" value="C:cytoplasm"/>
    <property type="evidence" value="ECO:0007669"/>
    <property type="project" value="TreeGrafter"/>
</dbReference>
<dbReference type="Pfam" id="PF08632">
    <property type="entry name" value="Zds_C"/>
    <property type="match status" value="1"/>
</dbReference>
<feature type="compositionally biased region" description="Polar residues" evidence="1">
    <location>
        <begin position="736"/>
        <end position="748"/>
    </location>
</feature>
<dbReference type="Proteomes" id="UP000294933">
    <property type="component" value="Unassembled WGS sequence"/>
</dbReference>
<protein>
    <recommendedName>
        <fullName evidence="2">Protein Zds1 C-terminal domain-containing protein</fullName>
    </recommendedName>
</protein>
<gene>
    <name evidence="3" type="ORF">BD410DRAFT_820505</name>
</gene>
<feature type="domain" description="Protein Zds1 C-terminal" evidence="2">
    <location>
        <begin position="515"/>
        <end position="567"/>
    </location>
</feature>
<keyword evidence="4" id="KW-1185">Reference proteome</keyword>
<dbReference type="GO" id="GO:0010971">
    <property type="term" value="P:positive regulation of G2/M transition of mitotic cell cycle"/>
    <property type="evidence" value="ECO:0007669"/>
    <property type="project" value="TreeGrafter"/>
</dbReference>
<feature type="compositionally biased region" description="Low complexity" evidence="1">
    <location>
        <begin position="801"/>
        <end position="829"/>
    </location>
</feature>
<feature type="compositionally biased region" description="Low complexity" evidence="1">
    <location>
        <begin position="30"/>
        <end position="53"/>
    </location>
</feature>
<dbReference type="SMART" id="SM01327">
    <property type="entry name" value="Zds_C"/>
    <property type="match status" value="1"/>
</dbReference>
<dbReference type="EMBL" id="ML170168">
    <property type="protein sequence ID" value="TDL23937.1"/>
    <property type="molecule type" value="Genomic_DNA"/>
</dbReference>
<feature type="region of interest" description="Disordered" evidence="1">
    <location>
        <begin position="107"/>
        <end position="154"/>
    </location>
</feature>
<feature type="compositionally biased region" description="Low complexity" evidence="1">
    <location>
        <begin position="385"/>
        <end position="403"/>
    </location>
</feature>
<evidence type="ECO:0000256" key="1">
    <source>
        <dbReference type="SAM" id="MobiDB-lite"/>
    </source>
</evidence>
<feature type="compositionally biased region" description="Low complexity" evidence="1">
    <location>
        <begin position="115"/>
        <end position="129"/>
    </location>
</feature>
<feature type="compositionally biased region" description="Low complexity" evidence="1">
    <location>
        <begin position="269"/>
        <end position="283"/>
    </location>
</feature>
<feature type="compositionally biased region" description="Low complexity" evidence="1">
    <location>
        <begin position="574"/>
        <end position="584"/>
    </location>
</feature>
<name>A0A4Y7Q8F1_9AGAM</name>
<dbReference type="PANTHER" id="PTHR28089:SF1">
    <property type="entry name" value="PROTEIN ZDS1-RELATED"/>
    <property type="match status" value="1"/>
</dbReference>
<feature type="compositionally biased region" description="Low complexity" evidence="1">
    <location>
        <begin position="412"/>
        <end position="426"/>
    </location>
</feature>
<dbReference type="InterPro" id="IPR013941">
    <property type="entry name" value="ZDS1_C"/>
</dbReference>
<feature type="region of interest" description="Disordered" evidence="1">
    <location>
        <begin position="1"/>
        <end position="82"/>
    </location>
</feature>
<dbReference type="STRING" id="50990.A0A4Y7Q8F1"/>
<dbReference type="VEuPathDB" id="FungiDB:BD410DRAFT_820505"/>
<feature type="compositionally biased region" description="Basic and acidic residues" evidence="1">
    <location>
        <begin position="8"/>
        <end position="17"/>
    </location>
</feature>
<feature type="compositionally biased region" description="Polar residues" evidence="1">
    <location>
        <begin position="864"/>
        <end position="873"/>
    </location>
</feature>
<feature type="region of interest" description="Disordered" evidence="1">
    <location>
        <begin position="243"/>
        <end position="491"/>
    </location>
</feature>
<evidence type="ECO:0000313" key="4">
    <source>
        <dbReference type="Proteomes" id="UP000294933"/>
    </source>
</evidence>
<feature type="compositionally biased region" description="Basic and acidic residues" evidence="1">
    <location>
        <begin position="442"/>
        <end position="467"/>
    </location>
</feature>
<sequence>MQPSQSEIQREFETLRDIRRRSTSQGGPGTLLLDPDLPTQPSSPVSPLSSQNSYWGSGVAESSTTRSNEEGGDNQNDATEDPFHLFWVPARLHPELAPSEFRAFLKEHARAPPEGSSAALSRTTSASSLGRRKSMLSKQYRPRENDGVEDEEDRVVSLQRNRSRIYEGPQLTISDLQKLEELAEEASQSDDPSRLRSVLRRSLSLNLSPSAIDEDEMPDTGDDADLPIIVPGRNQIVRRAARTKIRKPGLAGDGGGHRFAASTRRRSGGRAATIDVQASSDISSSDHDHDHLQRPPLAAAREEEESEESSSVTHHRRASYSEDAMIYEAYTREEDEKDAPFMSGSPPLVVELPVSISQPEVDSRNASPVLHHPQPQRYLTPPVNQPQRTPSRTPSPETPSHPSSPEDRRYGSPSSEPSSFLSTSPSPDKRSKEKKRIFGKWAGDKGSKKNGKDKLEREKEKEKEKESSFFGSLFGGGKKKQEEPASSSIVGGSGPATAAALLGASKSAKGFQPPTSPQLGNPYARYPIHVERAVYRLSHIKLANPRRPLYEQVLISNLMFWYLGVINKTQQNPAQAQQTMQNQQSGQVGADGSMAEVSQPITPAQVGEDRREAEERERQMERERDERARAERQEREQERERIEQKKETRRGSLTKAAAPGSSTGRRAEMPVKGPQYGLQHQAIEQEYGGGMGMGMGSGSAAMSRTPSSPPIGGSSGGGGRAEYSHRQNQSSRSSNTAYTQGQNQNNFYPRSGSPPEGGGGGTNSNSNSSSTIVRGRVGQTPPQLQLPPGAMPAPTPEQNWLSSSLQSPSQRSAPLSSSSSNYSSTPPQSADAPAFGPVRSSRSPPPARRSANNDSAPPLPVVTTKLQGRSLSASAVVPHSAPPNGNLKKKVASATALAAERDRRPKSSEGRAAASFAIGGGEEEDVPLAVWQQQRRK</sequence>